<feature type="domain" description="HD-GYP" evidence="1">
    <location>
        <begin position="139"/>
        <end position="335"/>
    </location>
</feature>
<dbReference type="EMBL" id="FUYC01000008">
    <property type="protein sequence ID" value="SKA85644.1"/>
    <property type="molecule type" value="Genomic_DNA"/>
</dbReference>
<dbReference type="SUPFAM" id="SSF109604">
    <property type="entry name" value="HD-domain/PDEase-like"/>
    <property type="match status" value="1"/>
</dbReference>
<dbReference type="SMART" id="SM00471">
    <property type="entry name" value="HDc"/>
    <property type="match status" value="1"/>
</dbReference>
<dbReference type="PROSITE" id="PS51832">
    <property type="entry name" value="HD_GYP"/>
    <property type="match status" value="1"/>
</dbReference>
<evidence type="ECO:0000259" key="1">
    <source>
        <dbReference type="PROSITE" id="PS51832"/>
    </source>
</evidence>
<dbReference type="STRING" id="1121449.SAMN02745704_01910"/>
<dbReference type="PANTHER" id="PTHR43155:SF2">
    <property type="entry name" value="CYCLIC DI-GMP PHOSPHODIESTERASE PA4108"/>
    <property type="match status" value="1"/>
</dbReference>
<gene>
    <name evidence="2" type="ORF">SAMN02745704_01910</name>
</gene>
<dbReference type="InterPro" id="IPR021812">
    <property type="entry name" value="DUF3391"/>
</dbReference>
<dbReference type="InterPro" id="IPR037522">
    <property type="entry name" value="HD_GYP_dom"/>
</dbReference>
<proteinExistence type="predicted"/>
<evidence type="ECO:0000313" key="2">
    <source>
        <dbReference type="EMBL" id="SKA85644.1"/>
    </source>
</evidence>
<dbReference type="Pfam" id="PF11871">
    <property type="entry name" value="DUF3391"/>
    <property type="match status" value="1"/>
</dbReference>
<organism evidence="2 3">
    <name type="scientific">Paucidesulfovibrio gracilis DSM 16080</name>
    <dbReference type="NCBI Taxonomy" id="1121449"/>
    <lineage>
        <taxon>Bacteria</taxon>
        <taxon>Pseudomonadati</taxon>
        <taxon>Thermodesulfobacteriota</taxon>
        <taxon>Desulfovibrionia</taxon>
        <taxon>Desulfovibrionales</taxon>
        <taxon>Desulfovibrionaceae</taxon>
        <taxon>Paucidesulfovibrio</taxon>
    </lineage>
</organism>
<dbReference type="AlphaFoldDB" id="A0A1T4X7N9"/>
<sequence>MIKEIPVNDLKPGMLVVDTGLSWIDRPFVYSSAGRIRSQDQVQRIVDEGYATVFVDSGEPEHSGPSLAKRFAHIPEDRAEAEQRIRAQLRHVPLKKEIETARQIHARVVEFSRGMLHDARLGNPVDMQQAVELSAALVDSVMRNEDALLALKYLKSFDEYTFNHSVNVAVVATVFGKSLGLERADLRRLCQTGVLHDVGKALIPDAILNKPGRLTEDEFEVMRSHPGKGHELLGTVRGADKDILRGVLDHHEKHDGSGYPSGLRGDEISLFGRIIAVADVYDALTSKRVYKAGMPPSKALRIMYGIRETDFAPGMVERFIRCLGIYPIGTLVRLSTGESGVVVQGAPEEPLLPTVRIIFDAKRRPIPPKDMDLAALAREQGMDAPHIATSLEGKNEDPLLPTVDPRVHLL</sequence>
<dbReference type="Pfam" id="PF13487">
    <property type="entry name" value="HD_5"/>
    <property type="match status" value="1"/>
</dbReference>
<accession>A0A1T4X7N9</accession>
<evidence type="ECO:0000313" key="3">
    <source>
        <dbReference type="Proteomes" id="UP000190027"/>
    </source>
</evidence>
<name>A0A1T4X7N9_9BACT</name>
<dbReference type="CDD" id="cd00077">
    <property type="entry name" value="HDc"/>
    <property type="match status" value="1"/>
</dbReference>
<dbReference type="RefSeq" id="WP_078717469.1">
    <property type="nucleotide sequence ID" value="NZ_FUYC01000008.1"/>
</dbReference>
<dbReference type="Proteomes" id="UP000190027">
    <property type="component" value="Unassembled WGS sequence"/>
</dbReference>
<protein>
    <submittedName>
        <fullName evidence="2">HD-GYP domain, c-di-GMP phosphodiesterase class II (Or its inactivated variant)</fullName>
    </submittedName>
</protein>
<dbReference type="OrthoDB" id="9802066at2"/>
<keyword evidence="3" id="KW-1185">Reference proteome</keyword>
<dbReference type="PANTHER" id="PTHR43155">
    <property type="entry name" value="CYCLIC DI-GMP PHOSPHODIESTERASE PA4108-RELATED"/>
    <property type="match status" value="1"/>
</dbReference>
<reference evidence="2 3" key="1">
    <citation type="submission" date="2017-02" db="EMBL/GenBank/DDBJ databases">
        <authorList>
            <person name="Peterson S.W."/>
        </authorList>
    </citation>
    <scope>NUCLEOTIDE SEQUENCE [LARGE SCALE GENOMIC DNA]</scope>
    <source>
        <strain evidence="2 3">DSM 16080</strain>
    </source>
</reference>
<dbReference type="InterPro" id="IPR003607">
    <property type="entry name" value="HD/PDEase_dom"/>
</dbReference>
<dbReference type="Gene3D" id="1.10.3210.10">
    <property type="entry name" value="Hypothetical protein af1432"/>
    <property type="match status" value="1"/>
</dbReference>